<dbReference type="AlphaFoldDB" id="A0A0F8Y463"/>
<proteinExistence type="predicted"/>
<protein>
    <submittedName>
        <fullName evidence="1">Uncharacterized protein</fullName>
    </submittedName>
</protein>
<evidence type="ECO:0000313" key="1">
    <source>
        <dbReference type="EMBL" id="KKK76217.1"/>
    </source>
</evidence>
<comment type="caution">
    <text evidence="1">The sequence shown here is derived from an EMBL/GenBank/DDBJ whole genome shotgun (WGS) entry which is preliminary data.</text>
</comment>
<gene>
    <name evidence="1" type="ORF">LCGC14_2865890</name>
</gene>
<dbReference type="EMBL" id="LAZR01055506">
    <property type="protein sequence ID" value="KKK76217.1"/>
    <property type="molecule type" value="Genomic_DNA"/>
</dbReference>
<sequence>MDKPKYKIVEVEWLDAQSGFSSPLTIEDLESEKPIVTSSVGYLLKEDSEKVILGFMMFGDEGMFKHWQLIPRGMIKNIRTLEGE</sequence>
<accession>A0A0F8Y463</accession>
<name>A0A0F8Y463_9ZZZZ</name>
<organism evidence="1">
    <name type="scientific">marine sediment metagenome</name>
    <dbReference type="NCBI Taxonomy" id="412755"/>
    <lineage>
        <taxon>unclassified sequences</taxon>
        <taxon>metagenomes</taxon>
        <taxon>ecological metagenomes</taxon>
    </lineage>
</organism>
<reference evidence="1" key="1">
    <citation type="journal article" date="2015" name="Nature">
        <title>Complex archaea that bridge the gap between prokaryotes and eukaryotes.</title>
        <authorList>
            <person name="Spang A."/>
            <person name="Saw J.H."/>
            <person name="Jorgensen S.L."/>
            <person name="Zaremba-Niedzwiedzka K."/>
            <person name="Martijn J."/>
            <person name="Lind A.E."/>
            <person name="van Eijk R."/>
            <person name="Schleper C."/>
            <person name="Guy L."/>
            <person name="Ettema T.J."/>
        </authorList>
    </citation>
    <scope>NUCLEOTIDE SEQUENCE</scope>
</reference>